<gene>
    <name evidence="3" type="ORF">DU484_14395</name>
    <name evidence="2" type="ORF">DU500_14425</name>
</gene>
<name>A0A345EFG9_9EURY</name>
<dbReference type="EMBL" id="CP031148">
    <property type="protein sequence ID" value="AXG10941.1"/>
    <property type="molecule type" value="Genomic_DNA"/>
</dbReference>
<sequence length="241" mass="26316">MVAGGGMGPDDDGASFAHALATLKEQGSALLVVGSVPEEMFADASATMLGDPSADPPRRRLVVTPEPNLSSAIRRLRETGPLSSEYARLITRGEEARSATATQQSLDQARPRTHVIDGSIRDLGTTLGAVIEEFDLFAGGLDAAEFRMAFDCLPTLLSTYGRETTFRFLHVVIAQARAVSGLVHFRLPRELNSELVRLFRPLFDATVELRIDGGGLDQRWHFRDRDLTSDWLPLERPSNGV</sequence>
<dbReference type="AlphaFoldDB" id="A0A345EFG9"/>
<protein>
    <submittedName>
        <fullName evidence="3">Uncharacterized protein</fullName>
    </submittedName>
</protein>
<dbReference type="InterPro" id="IPR055927">
    <property type="entry name" value="DUF7504"/>
</dbReference>
<evidence type="ECO:0000313" key="5">
    <source>
        <dbReference type="Proteomes" id="UP000253273"/>
    </source>
</evidence>
<organism evidence="3 4">
    <name type="scientific">Haloplanus rubicundus</name>
    <dbReference type="NCBI Taxonomy" id="1547898"/>
    <lineage>
        <taxon>Archaea</taxon>
        <taxon>Methanobacteriati</taxon>
        <taxon>Methanobacteriota</taxon>
        <taxon>Stenosarchaea group</taxon>
        <taxon>Halobacteria</taxon>
        <taxon>Halobacteriales</taxon>
        <taxon>Haloferacaceae</taxon>
        <taxon>Haloplanus</taxon>
    </lineage>
</organism>
<accession>A0A345E5Q3</accession>
<dbReference type="Proteomes" id="UP000253273">
    <property type="component" value="Chromosome"/>
</dbReference>
<dbReference type="Pfam" id="PF24336">
    <property type="entry name" value="DUF7504"/>
    <property type="match status" value="1"/>
</dbReference>
<evidence type="ECO:0000313" key="2">
    <source>
        <dbReference type="EMBL" id="AXG07525.1"/>
    </source>
</evidence>
<evidence type="ECO:0000313" key="4">
    <source>
        <dbReference type="Proteomes" id="UP000252985"/>
    </source>
</evidence>
<reference evidence="2 5" key="2">
    <citation type="submission" date="2018-07" db="EMBL/GenBank/DDBJ databases">
        <title>Genome sequences of Haloplanus sp. CBA1113.</title>
        <authorList>
            <person name="Kim Y.B."/>
            <person name="Roh S.W."/>
        </authorList>
    </citation>
    <scope>NUCLEOTIDE SEQUENCE [LARGE SCALE GENOMIC DNA]</scope>
    <source>
        <strain evidence="2 5">CBA1113</strain>
    </source>
</reference>
<proteinExistence type="predicted"/>
<keyword evidence="5" id="KW-1185">Reference proteome</keyword>
<dbReference type="GeneID" id="37288191"/>
<dbReference type="RefSeq" id="WP_114586651.1">
    <property type="nucleotide sequence ID" value="NZ_CP031148.1"/>
</dbReference>
<dbReference type="KEGG" id="haq:DU484_14395"/>
<dbReference type="EMBL" id="CP031150">
    <property type="protein sequence ID" value="AXG07525.1"/>
    <property type="molecule type" value="Genomic_DNA"/>
</dbReference>
<dbReference type="Proteomes" id="UP000252985">
    <property type="component" value="Chromosome"/>
</dbReference>
<feature type="region of interest" description="Disordered" evidence="1">
    <location>
        <begin position="47"/>
        <end position="66"/>
    </location>
</feature>
<reference evidence="3 4" key="1">
    <citation type="submission" date="2018-07" db="EMBL/GenBank/DDBJ databases">
        <title>Genome sequences of Haloplanus sp. CBA1112.</title>
        <authorList>
            <person name="Kim Y.B."/>
            <person name="Roh S.W."/>
        </authorList>
    </citation>
    <scope>NUCLEOTIDE SEQUENCE [LARGE SCALE GENOMIC DNA]</scope>
    <source>
        <strain evidence="3 4">CBA1112</strain>
    </source>
</reference>
<evidence type="ECO:0000256" key="1">
    <source>
        <dbReference type="SAM" id="MobiDB-lite"/>
    </source>
</evidence>
<dbReference type="KEGG" id="haj:DU500_14425"/>
<accession>A0A345EFG9</accession>
<dbReference type="OrthoDB" id="252760at2157"/>
<evidence type="ECO:0000313" key="3">
    <source>
        <dbReference type="EMBL" id="AXG10941.1"/>
    </source>
</evidence>